<feature type="domain" description="Membrane insertase YidC/Oxa/ALB C-terminal" evidence="16">
    <location>
        <begin position="348"/>
        <end position="540"/>
    </location>
</feature>
<keyword evidence="8 13" id="KW-1133">Transmembrane helix</keyword>
<keyword evidence="5 13" id="KW-1003">Cell membrane</keyword>
<dbReference type="NCBIfam" id="NF002353">
    <property type="entry name" value="PRK01318.1-4"/>
    <property type="match status" value="1"/>
</dbReference>
<feature type="transmembrane region" description="Helical" evidence="13">
    <location>
        <begin position="503"/>
        <end position="528"/>
    </location>
</feature>
<dbReference type="CDD" id="cd20070">
    <property type="entry name" value="5TM_YidC_Alb3"/>
    <property type="match status" value="1"/>
</dbReference>
<evidence type="ECO:0000256" key="13">
    <source>
        <dbReference type="HAMAP-Rule" id="MF_01810"/>
    </source>
</evidence>
<comment type="function">
    <text evidence="13">Required for the insertion and/or proper folding and/or complex formation of integral membrane proteins into the membrane. Involved in integration of membrane proteins that insert both dependently and independently of the Sec translocase complex, as well as at least some lipoproteins. Aids folding of multispanning membrane proteins.</text>
</comment>
<evidence type="ECO:0000259" key="17">
    <source>
        <dbReference type="Pfam" id="PF14849"/>
    </source>
</evidence>
<dbReference type="PANTHER" id="PTHR12428:SF65">
    <property type="entry name" value="CYTOCHROME C OXIDASE ASSEMBLY PROTEIN COX18, MITOCHONDRIAL"/>
    <property type="match status" value="1"/>
</dbReference>
<evidence type="ECO:0000256" key="10">
    <source>
        <dbReference type="ARBA" id="ARBA00023186"/>
    </source>
</evidence>
<evidence type="ECO:0000256" key="3">
    <source>
        <dbReference type="ARBA" id="ARBA00015325"/>
    </source>
</evidence>
<evidence type="ECO:0000256" key="15">
    <source>
        <dbReference type="SAM" id="SignalP"/>
    </source>
</evidence>
<feature type="signal peptide" evidence="15">
    <location>
        <begin position="1"/>
        <end position="18"/>
    </location>
</feature>
<feature type="transmembrane region" description="Helical" evidence="13">
    <location>
        <begin position="348"/>
        <end position="367"/>
    </location>
</feature>
<dbReference type="Pfam" id="PF14849">
    <property type="entry name" value="YidC_periplas"/>
    <property type="match status" value="1"/>
</dbReference>
<feature type="transmembrane region" description="Helical" evidence="13">
    <location>
        <begin position="411"/>
        <end position="431"/>
    </location>
</feature>
<evidence type="ECO:0000256" key="9">
    <source>
        <dbReference type="ARBA" id="ARBA00023136"/>
    </source>
</evidence>
<feature type="domain" description="Membrane insertase YidC N-terminal" evidence="17">
    <location>
        <begin position="72"/>
        <end position="336"/>
    </location>
</feature>
<dbReference type="CDD" id="cd19961">
    <property type="entry name" value="EcYidC-like_peri"/>
    <property type="match status" value="1"/>
</dbReference>
<dbReference type="InterPro" id="IPR001708">
    <property type="entry name" value="YidC/ALB3/OXA1/COX18"/>
</dbReference>
<proteinExistence type="inferred from homology"/>
<dbReference type="InterPro" id="IPR028055">
    <property type="entry name" value="YidC/Oxa/ALB_C"/>
</dbReference>
<feature type="chain" id="PRO_5041377708" description="Membrane protein insertase YidC" evidence="15">
    <location>
        <begin position="19"/>
        <end position="545"/>
    </location>
</feature>
<dbReference type="InterPro" id="IPR047196">
    <property type="entry name" value="YidC_ALB_C"/>
</dbReference>
<dbReference type="Gene3D" id="2.70.98.90">
    <property type="match status" value="1"/>
</dbReference>
<comment type="similarity">
    <text evidence="2 13">Belongs to the OXA1/ALB3/YidC family. Type 1 subfamily.</text>
</comment>
<dbReference type="InterPro" id="IPR028053">
    <property type="entry name" value="Membr_insert_YidC_N"/>
</dbReference>
<evidence type="ECO:0000256" key="8">
    <source>
        <dbReference type="ARBA" id="ARBA00022989"/>
    </source>
</evidence>
<dbReference type="HAMAP" id="MF_01810">
    <property type="entry name" value="YidC_type1"/>
    <property type="match status" value="1"/>
</dbReference>
<accession>A0AA41R356</accession>
<organism evidence="18 19">
    <name type="scientific">Desulfatitalea alkaliphila</name>
    <dbReference type="NCBI Taxonomy" id="2929485"/>
    <lineage>
        <taxon>Bacteria</taxon>
        <taxon>Pseudomonadati</taxon>
        <taxon>Thermodesulfobacteriota</taxon>
        <taxon>Desulfobacteria</taxon>
        <taxon>Desulfobacterales</taxon>
        <taxon>Desulfosarcinaceae</taxon>
        <taxon>Desulfatitalea</taxon>
    </lineage>
</organism>
<dbReference type="PRINTS" id="PR01900">
    <property type="entry name" value="YIDCPROTEIN"/>
</dbReference>
<evidence type="ECO:0000313" key="19">
    <source>
        <dbReference type="Proteomes" id="UP001165427"/>
    </source>
</evidence>
<dbReference type="AlphaFoldDB" id="A0AA41R356"/>
<feature type="transmembrane region" description="Helical" evidence="13">
    <location>
        <begin position="473"/>
        <end position="491"/>
    </location>
</feature>
<evidence type="ECO:0000256" key="12">
    <source>
        <dbReference type="ARBA" id="ARBA00033342"/>
    </source>
</evidence>
<feature type="region of interest" description="Disordered" evidence="14">
    <location>
        <begin position="23"/>
        <end position="47"/>
    </location>
</feature>
<keyword evidence="4 13" id="KW-0813">Transport</keyword>
<gene>
    <name evidence="13 18" type="primary">yidC</name>
    <name evidence="18" type="ORF">MRX98_09915</name>
</gene>
<dbReference type="PRINTS" id="PR00701">
    <property type="entry name" value="60KDINNERMP"/>
</dbReference>
<evidence type="ECO:0000256" key="1">
    <source>
        <dbReference type="ARBA" id="ARBA00004429"/>
    </source>
</evidence>
<evidence type="ECO:0000256" key="5">
    <source>
        <dbReference type="ARBA" id="ARBA00022475"/>
    </source>
</evidence>
<dbReference type="GO" id="GO:0005886">
    <property type="term" value="C:plasma membrane"/>
    <property type="evidence" value="ECO:0007669"/>
    <property type="project" value="UniProtKB-SubCell"/>
</dbReference>
<keyword evidence="7 13" id="KW-0653">Protein transport</keyword>
<dbReference type="NCBIfam" id="TIGR03593">
    <property type="entry name" value="yidC_nterm"/>
    <property type="match status" value="1"/>
</dbReference>
<keyword evidence="9 13" id="KW-0472">Membrane</keyword>
<protein>
    <recommendedName>
        <fullName evidence="3 13">Membrane protein insertase YidC</fullName>
    </recommendedName>
    <alternativeName>
        <fullName evidence="12 13">Foldase YidC</fullName>
    </alternativeName>
    <alternativeName>
        <fullName evidence="13">Membrane protein YidC</fullName>
    </alternativeName>
    <alternativeName>
        <fullName evidence="11 13">membrane integrase YidC</fullName>
    </alternativeName>
</protein>
<dbReference type="EMBL" id="JALJRB010000009">
    <property type="protein sequence ID" value="MCJ8500886.1"/>
    <property type="molecule type" value="Genomic_DNA"/>
</dbReference>
<keyword evidence="15" id="KW-0732">Signal</keyword>
<dbReference type="Proteomes" id="UP001165427">
    <property type="component" value="Unassembled WGS sequence"/>
</dbReference>
<dbReference type="Pfam" id="PF02096">
    <property type="entry name" value="60KD_IMP"/>
    <property type="match status" value="1"/>
</dbReference>
<dbReference type="NCBIfam" id="TIGR03592">
    <property type="entry name" value="yidC_oxa1_cterm"/>
    <property type="match status" value="1"/>
</dbReference>
<evidence type="ECO:0000256" key="2">
    <source>
        <dbReference type="ARBA" id="ARBA00010527"/>
    </source>
</evidence>
<reference evidence="18" key="1">
    <citation type="submission" date="2022-04" db="EMBL/GenBank/DDBJ databases">
        <title>Desulfatitalea alkaliphila sp. nov., a novel anaerobic sulfate-reducing bacterium isolated from terrestrial mud volcano, Taman Peninsula, Russia.</title>
        <authorList>
            <person name="Khomyakova M.A."/>
            <person name="Merkel A.Y."/>
            <person name="Slobodkin A.I."/>
        </authorList>
    </citation>
    <scope>NUCLEOTIDE SEQUENCE</scope>
    <source>
        <strain evidence="18">M08but</strain>
    </source>
</reference>
<evidence type="ECO:0000256" key="11">
    <source>
        <dbReference type="ARBA" id="ARBA00033245"/>
    </source>
</evidence>
<evidence type="ECO:0000256" key="4">
    <source>
        <dbReference type="ARBA" id="ARBA00022448"/>
    </source>
</evidence>
<dbReference type="PANTHER" id="PTHR12428">
    <property type="entry name" value="OXA1"/>
    <property type="match status" value="1"/>
</dbReference>
<dbReference type="InterPro" id="IPR038221">
    <property type="entry name" value="YidC_periplasmic_sf"/>
</dbReference>
<name>A0AA41R356_9BACT</name>
<keyword evidence="19" id="KW-1185">Reference proteome</keyword>
<evidence type="ECO:0000313" key="18">
    <source>
        <dbReference type="EMBL" id="MCJ8500886.1"/>
    </source>
</evidence>
<comment type="subcellular location">
    <subcellularLocation>
        <location evidence="1">Cell inner membrane</location>
        <topology evidence="1">Multi-pass membrane protein</topology>
    </subcellularLocation>
    <subcellularLocation>
        <location evidence="13">Cell membrane</location>
        <topology evidence="13">Multi-pass membrane protein</topology>
    </subcellularLocation>
</comment>
<comment type="caution">
    <text evidence="18">The sequence shown here is derived from an EMBL/GenBank/DDBJ whole genome shotgun (WGS) entry which is preliminary data.</text>
</comment>
<dbReference type="InterPro" id="IPR019998">
    <property type="entry name" value="Membr_insert_YidC"/>
</dbReference>
<dbReference type="GO" id="GO:0015031">
    <property type="term" value="P:protein transport"/>
    <property type="evidence" value="ECO:0007669"/>
    <property type="project" value="UniProtKB-KW"/>
</dbReference>
<evidence type="ECO:0000259" key="16">
    <source>
        <dbReference type="Pfam" id="PF02096"/>
    </source>
</evidence>
<keyword evidence="10 13" id="KW-0143">Chaperone</keyword>
<keyword evidence="6 13" id="KW-0812">Transmembrane</keyword>
<dbReference type="GO" id="GO:0032977">
    <property type="term" value="F:membrane insertase activity"/>
    <property type="evidence" value="ECO:0007669"/>
    <property type="project" value="InterPro"/>
</dbReference>
<feature type="compositionally biased region" description="Low complexity" evidence="14">
    <location>
        <begin position="31"/>
        <end position="43"/>
    </location>
</feature>
<evidence type="ECO:0000256" key="7">
    <source>
        <dbReference type="ARBA" id="ARBA00022927"/>
    </source>
</evidence>
<comment type="subunit">
    <text evidence="13">Interacts with the Sec translocase complex via SecD. Specifically interacts with transmembrane segments of nascent integral membrane proteins during membrane integration.</text>
</comment>
<sequence>MAIGISFLVFFLWSVFFAPPPPAPVSEQPTSSSPRSPASPAEATVSGPEQVGADVMPAAGDAVTAARQARNIVVDTPLFRMTLSERGGSVVSMVLKEYLESMESNGDFKELVEDNLQGGTALLRIEGATTIVDEGLLFDAGETPDRIVLTGSQQDVRLVHDAGNGVRIARTFRFYPDSYLVDMAVEVQNNSPHQFVGDVALVLRHPDDALKTQFGFQGPSGLVNNKREQVKLKKIDEQAPLEGRIRWVSIETLYFMESVLQKDDVDARMVVQHRDKIVENSYVFPTVVFAPGTSERFSTSLFMGPKSLKVLRSVGNDLDRVIHFGWVDFIAKPCLWFMNFIYKFIPNYGIAIIILTIITRLLFWPLAQKSYKSMNEMRKLQPLMQEIREKYKDDRARMNQETMALYRTYKINPLGGCLPMVIQLPVFFALYRMLYQAIELRHAPFFGWISDLSAPDRLFNFGFSIPFMQEPSGIPVLTLIMGASMFFQMKMSPAPGDPLQAKMMMLMPIVFTFIFINFPSGLVLYWLVSNLVSMAQQYYTLKKLA</sequence>
<evidence type="ECO:0000256" key="14">
    <source>
        <dbReference type="SAM" id="MobiDB-lite"/>
    </source>
</evidence>
<evidence type="ECO:0000256" key="6">
    <source>
        <dbReference type="ARBA" id="ARBA00022692"/>
    </source>
</evidence>
<dbReference type="GO" id="GO:0051205">
    <property type="term" value="P:protein insertion into membrane"/>
    <property type="evidence" value="ECO:0007669"/>
    <property type="project" value="TreeGrafter"/>
</dbReference>